<evidence type="ECO:0000256" key="8">
    <source>
        <dbReference type="SAM" id="Phobius"/>
    </source>
</evidence>
<feature type="transmembrane region" description="Helical" evidence="8">
    <location>
        <begin position="448"/>
        <end position="468"/>
    </location>
</feature>
<dbReference type="PANTHER" id="PTHR31082">
    <property type="entry name" value="PHEROMONE-REGULATED MEMBRANE PROTEIN 10"/>
    <property type="match status" value="1"/>
</dbReference>
<keyword evidence="12" id="KW-1185">Reference proteome</keyword>
<dbReference type="Pfam" id="PF12821">
    <property type="entry name" value="ThrE_2"/>
    <property type="match status" value="1"/>
</dbReference>
<feature type="compositionally biased region" description="Low complexity" evidence="7">
    <location>
        <begin position="33"/>
        <end position="55"/>
    </location>
</feature>
<feature type="region of interest" description="Disordered" evidence="7">
    <location>
        <begin position="1"/>
        <end position="78"/>
    </location>
</feature>
<dbReference type="GO" id="GO:0022857">
    <property type="term" value="F:transmembrane transporter activity"/>
    <property type="evidence" value="ECO:0007669"/>
    <property type="project" value="InterPro"/>
</dbReference>
<protein>
    <recommendedName>
        <fullName evidence="2">Pheromone-regulated membrane protein 10</fullName>
    </recommendedName>
</protein>
<evidence type="ECO:0000256" key="2">
    <source>
        <dbReference type="ARBA" id="ARBA00019535"/>
    </source>
</evidence>
<gene>
    <name evidence="11" type="ORF">AW171_hschr21186</name>
</gene>
<feature type="compositionally biased region" description="Basic residues" evidence="7">
    <location>
        <begin position="1"/>
        <end position="12"/>
    </location>
</feature>
<evidence type="ECO:0000256" key="1">
    <source>
        <dbReference type="ARBA" id="ARBA00004141"/>
    </source>
</evidence>
<feature type="transmembrane region" description="Helical" evidence="8">
    <location>
        <begin position="631"/>
        <end position="652"/>
    </location>
</feature>
<feature type="compositionally biased region" description="Basic and acidic residues" evidence="7">
    <location>
        <begin position="13"/>
        <end position="23"/>
    </location>
</feature>
<feature type="transmembrane region" description="Helical" evidence="8">
    <location>
        <begin position="606"/>
        <end position="624"/>
    </location>
</feature>
<feature type="region of interest" description="Disordered" evidence="7">
    <location>
        <begin position="110"/>
        <end position="138"/>
    </location>
</feature>
<feature type="transmembrane region" description="Helical" evidence="8">
    <location>
        <begin position="474"/>
        <end position="495"/>
    </location>
</feature>
<evidence type="ECO:0000259" key="10">
    <source>
        <dbReference type="Pfam" id="PF12821"/>
    </source>
</evidence>
<evidence type="ECO:0000313" key="12">
    <source>
        <dbReference type="Proteomes" id="UP000243052"/>
    </source>
</evidence>
<feature type="transmembrane region" description="Helical" evidence="8">
    <location>
        <begin position="732"/>
        <end position="757"/>
    </location>
</feature>
<feature type="domain" description="Threonine/serine exporter-like N-terminal" evidence="9">
    <location>
        <begin position="344"/>
        <end position="586"/>
    </location>
</feature>
<comment type="similarity">
    <text evidence="6">Belongs to the ThrE exporter (TC 2.A.79) family.</text>
</comment>
<evidence type="ECO:0000313" key="11">
    <source>
        <dbReference type="EMBL" id="AMD19358.1"/>
    </source>
</evidence>
<feature type="transmembrane region" description="Helical" evidence="8">
    <location>
        <begin position="534"/>
        <end position="554"/>
    </location>
</feature>
<organism evidence="11 12">
    <name type="scientific">Eremothecium sinecaudum</name>
    <dbReference type="NCBI Taxonomy" id="45286"/>
    <lineage>
        <taxon>Eukaryota</taxon>
        <taxon>Fungi</taxon>
        <taxon>Dikarya</taxon>
        <taxon>Ascomycota</taxon>
        <taxon>Saccharomycotina</taxon>
        <taxon>Saccharomycetes</taxon>
        <taxon>Saccharomycetales</taxon>
        <taxon>Saccharomycetaceae</taxon>
        <taxon>Eremothecium</taxon>
    </lineage>
</organism>
<comment type="subcellular location">
    <subcellularLocation>
        <location evidence="1">Membrane</location>
        <topology evidence="1">Multi-pass membrane protein</topology>
    </subcellularLocation>
</comment>
<dbReference type="Proteomes" id="UP000243052">
    <property type="component" value="Chromosome ii"/>
</dbReference>
<evidence type="ECO:0000256" key="5">
    <source>
        <dbReference type="ARBA" id="ARBA00023136"/>
    </source>
</evidence>
<dbReference type="EMBL" id="CP014242">
    <property type="protein sequence ID" value="AMD19358.1"/>
    <property type="molecule type" value="Genomic_DNA"/>
</dbReference>
<feature type="region of interest" description="Disordered" evidence="7">
    <location>
        <begin position="241"/>
        <end position="265"/>
    </location>
</feature>
<dbReference type="PANTHER" id="PTHR31082:SF4">
    <property type="entry name" value="PHEROMONE-REGULATED MEMBRANE PROTEIN 10"/>
    <property type="match status" value="1"/>
</dbReference>
<evidence type="ECO:0000256" key="4">
    <source>
        <dbReference type="ARBA" id="ARBA00022989"/>
    </source>
</evidence>
<feature type="transmembrane region" description="Helical" evidence="8">
    <location>
        <begin position="507"/>
        <end position="528"/>
    </location>
</feature>
<sequence length="769" mass="84395">MAGRKKWTGKLKKNNDDSDHARQNADGAAVPKVELSPSSSTVESESELVPPSRVSNLDLPSFKTQHERAGAAARGQRRQLIEQDAISTIREHNTVMMDDVDGAVSDAGSGSLRGAEKDAVDHDITSDEEPPVQHEEHTDHFRKFVRSATRDLDEKDSGKGTGFLERFISLTGGGMVPAANQERSRTDDFESEAGKAEVAAEIEATAKQIVQAHHMGREQISEETYSVSDAADAPLFTPMPQHYDDEYNASCGEDNNSGNTYVDPPSQVRGGVLGSLLQLYQGEKRDRYSKSSDNLSSDSYSLPNFKSKRPKGSKLPYSAKLKRKNNRAEARITVHIAALLQRHRFLLRLCKALMMYGAPTHRLEEYMVMTSRVLEIDGQFLYMPGCMVVSFGDTITRTSDVQLVRCTQGLNLWKLHQVHAIYKQVVHDIISVEDANLAIDTIMSDKNLYPAWFCVLLYGFCSSMITPYAFGGDWINLLVSFGIGCCVGTLQFIVAPRWNVYSNVFEISASIVVSFCARALGSIPGANICFGSTVQGSLALILPGYMILCGSLELQSRNLVAGSVRMFYAIIYSLFLGFGITLGAALFGWIYKDATNETTCAKNISPWYRFIFVPATTLGLSLVNQARWTQVPMMIFISCCGYVVTFWAGQHFSGSTEFTASMGAFVIGIMGNLYSRIWKGLAMTAMLPGILVQVPSGIASKSTLLSSIESANNIVSNKTNVLTDNRSMRSSLSFGVTMIQVTIGISVGLFASTLFVYPFGKKRTGLFTL</sequence>
<dbReference type="AlphaFoldDB" id="A0A109UXN5"/>
<feature type="domain" description="Threonine/Serine exporter ThrE" evidence="10">
    <location>
        <begin position="610"/>
        <end position="754"/>
    </location>
</feature>
<feature type="transmembrane region" description="Helical" evidence="8">
    <location>
        <begin position="566"/>
        <end position="591"/>
    </location>
</feature>
<proteinExistence type="inferred from homology"/>
<reference evidence="11 12" key="1">
    <citation type="submission" date="2016-01" db="EMBL/GenBank/DDBJ databases">
        <title>Genome sequence of the yeast Holleya sinecauda.</title>
        <authorList>
            <person name="Dietrich F.S."/>
        </authorList>
    </citation>
    <scope>NUCLEOTIDE SEQUENCE [LARGE SCALE GENOMIC DNA]</scope>
    <source>
        <strain evidence="11 12">ATCC 58844</strain>
    </source>
</reference>
<dbReference type="InterPro" id="IPR051361">
    <property type="entry name" value="ThrE/Ser_Exporter"/>
</dbReference>
<dbReference type="InterPro" id="IPR010619">
    <property type="entry name" value="ThrE-like_N"/>
</dbReference>
<feature type="region of interest" description="Disordered" evidence="7">
    <location>
        <begin position="287"/>
        <end position="316"/>
    </location>
</feature>
<dbReference type="RefSeq" id="XP_017986354.1">
    <property type="nucleotide sequence ID" value="XM_018130865.1"/>
</dbReference>
<dbReference type="InterPro" id="IPR024528">
    <property type="entry name" value="ThrE_2"/>
</dbReference>
<dbReference type="Pfam" id="PF06738">
    <property type="entry name" value="ThrE"/>
    <property type="match status" value="1"/>
</dbReference>
<name>A0A109UXN5_9SACH</name>
<feature type="compositionally biased region" description="Basic and acidic residues" evidence="7">
    <location>
        <begin position="114"/>
        <end position="138"/>
    </location>
</feature>
<evidence type="ECO:0000256" key="6">
    <source>
        <dbReference type="ARBA" id="ARBA00034125"/>
    </source>
</evidence>
<keyword evidence="5 8" id="KW-0472">Membrane</keyword>
<dbReference type="GeneID" id="28721646"/>
<keyword evidence="3 8" id="KW-0812">Transmembrane</keyword>
<feature type="compositionally biased region" description="Low complexity" evidence="7">
    <location>
        <begin position="291"/>
        <end position="302"/>
    </location>
</feature>
<dbReference type="GO" id="GO:0016020">
    <property type="term" value="C:membrane"/>
    <property type="evidence" value="ECO:0007669"/>
    <property type="project" value="UniProtKB-SubCell"/>
</dbReference>
<evidence type="ECO:0000256" key="3">
    <source>
        <dbReference type="ARBA" id="ARBA00022692"/>
    </source>
</evidence>
<accession>A0A109UXN5</accession>
<evidence type="ECO:0000256" key="7">
    <source>
        <dbReference type="SAM" id="MobiDB-lite"/>
    </source>
</evidence>
<evidence type="ECO:0000259" key="9">
    <source>
        <dbReference type="Pfam" id="PF06738"/>
    </source>
</evidence>
<keyword evidence="4 8" id="KW-1133">Transmembrane helix</keyword>
<feature type="transmembrane region" description="Helical" evidence="8">
    <location>
        <begin position="658"/>
        <end position="674"/>
    </location>
</feature>
<dbReference type="OrthoDB" id="413008at2759"/>